<dbReference type="RefSeq" id="WP_008778998.1">
    <property type="nucleotide sequence ID" value="NZ_AP019729.1"/>
</dbReference>
<comment type="caution">
    <text evidence="3">The sequence shown here is derived from an EMBL/GenBank/DDBJ whole genome shotgun (WGS) entry which is preliminary data.</text>
</comment>
<evidence type="ECO:0000313" key="5">
    <source>
        <dbReference type="Proteomes" id="UP000284660"/>
    </source>
</evidence>
<feature type="transmembrane region" description="Helical" evidence="2">
    <location>
        <begin position="162"/>
        <end position="181"/>
    </location>
</feature>
<feature type="transmembrane region" description="Helical" evidence="2">
    <location>
        <begin position="211"/>
        <end position="229"/>
    </location>
</feature>
<sequence length="373" mass="42769">MLFLGGSQTFIGILASLIVLCVILDKSNFIHSILDEIGKRIDEEIKSLDKAVGFDVINDVPANSDYKLLQRYINELRVEAKTRPECKQLLISAMAMDMKLQATFDQLKSGYSSKFLKPAHDLIEKIQRSKEQVIAPLYALLFCLTVFICDEIVVGVAGTSDFVVSFLTIFVAFSGIFWLMMWKIFFRDIRIETEEGSSQKTKVFVSRWIRWKWMCFAFPMFYATCLFLSTFIPIIWAKCLISFTIGIPICVMAWLKAKSHYEFGFYTYEYVFKHFGGLFLISFLFAVVTTGGCALSDDVSSVCFTYEDFVALKITVILFVLISGLLFPFLMPYYGFKRVLNIVKDEVKSSKQSMERELSSIKEELKEFCKVIP</sequence>
<evidence type="ECO:0000256" key="2">
    <source>
        <dbReference type="SAM" id="Phobius"/>
    </source>
</evidence>
<keyword evidence="2" id="KW-0812">Transmembrane</keyword>
<feature type="transmembrane region" description="Helical" evidence="2">
    <location>
        <begin position="309"/>
        <end position="330"/>
    </location>
</feature>
<feature type="coiled-coil region" evidence="1">
    <location>
        <begin position="344"/>
        <end position="371"/>
    </location>
</feature>
<keyword evidence="1" id="KW-0175">Coiled coil</keyword>
<feature type="transmembrane region" description="Helical" evidence="2">
    <location>
        <begin position="6"/>
        <end position="24"/>
    </location>
</feature>
<feature type="transmembrane region" description="Helical" evidence="2">
    <location>
        <begin position="133"/>
        <end position="156"/>
    </location>
</feature>
<feature type="transmembrane region" description="Helical" evidence="2">
    <location>
        <begin position="275"/>
        <end position="297"/>
    </location>
</feature>
<evidence type="ECO:0000313" key="6">
    <source>
        <dbReference type="Proteomes" id="UP000463337"/>
    </source>
</evidence>
<dbReference type="EMBL" id="QSJN01000011">
    <property type="protein sequence ID" value="RHD72457.1"/>
    <property type="molecule type" value="Genomic_DNA"/>
</dbReference>
<evidence type="ECO:0008006" key="7">
    <source>
        <dbReference type="Google" id="ProtNLM"/>
    </source>
</evidence>
<feature type="transmembrane region" description="Helical" evidence="2">
    <location>
        <begin position="235"/>
        <end position="255"/>
    </location>
</feature>
<keyword evidence="2" id="KW-1133">Transmembrane helix</keyword>
<evidence type="ECO:0000313" key="3">
    <source>
        <dbReference type="EMBL" id="MRY56408.1"/>
    </source>
</evidence>
<reference evidence="3 6" key="2">
    <citation type="journal article" date="2019" name="Nat. Med.">
        <title>A library of human gut bacterial isolates paired with longitudinal multiomics data enables mechanistic microbiome research.</title>
        <authorList>
            <person name="Poyet M."/>
            <person name="Groussin M."/>
            <person name="Gibbons S.M."/>
            <person name="Avila-Pacheco J."/>
            <person name="Jiang X."/>
            <person name="Kearney S.M."/>
            <person name="Perrotta A.R."/>
            <person name="Berdy B."/>
            <person name="Zhao S."/>
            <person name="Lieberman T.D."/>
            <person name="Swanson P.K."/>
            <person name="Smith M."/>
            <person name="Roesemann S."/>
            <person name="Alexander J.E."/>
            <person name="Rich S.A."/>
            <person name="Livny J."/>
            <person name="Vlamakis H."/>
            <person name="Clish C."/>
            <person name="Bullock K."/>
            <person name="Deik A."/>
            <person name="Scott J."/>
            <person name="Pierce K.A."/>
            <person name="Xavier R.J."/>
            <person name="Alm E.J."/>
        </authorList>
    </citation>
    <scope>NUCLEOTIDE SEQUENCE [LARGE SCALE GENOMIC DNA]</scope>
    <source>
        <strain evidence="3 6">BIOML-A41</strain>
    </source>
</reference>
<evidence type="ECO:0000313" key="4">
    <source>
        <dbReference type="EMBL" id="RHD72457.1"/>
    </source>
</evidence>
<gene>
    <name evidence="4" type="ORF">DW782_16515</name>
    <name evidence="3" type="ORF">GKD59_00440</name>
</gene>
<name>A0A3R5Z779_PARDI</name>
<reference evidence="4 5" key="1">
    <citation type="submission" date="2018-08" db="EMBL/GenBank/DDBJ databases">
        <title>A genome reference for cultivated species of the human gut microbiota.</title>
        <authorList>
            <person name="Zou Y."/>
            <person name="Xue W."/>
            <person name="Luo G."/>
        </authorList>
    </citation>
    <scope>NUCLEOTIDE SEQUENCE [LARGE SCALE GENOMIC DNA]</scope>
    <source>
        <strain evidence="4 5">AM30-4</strain>
    </source>
</reference>
<protein>
    <recommendedName>
        <fullName evidence="7">Transmembrane protein</fullName>
    </recommendedName>
</protein>
<accession>A0A3R5Z779</accession>
<dbReference type="AlphaFoldDB" id="A0A3R5Z779"/>
<organism evidence="3 6">
    <name type="scientific">Parabacteroides distasonis</name>
    <dbReference type="NCBI Taxonomy" id="823"/>
    <lineage>
        <taxon>Bacteria</taxon>
        <taxon>Pseudomonadati</taxon>
        <taxon>Bacteroidota</taxon>
        <taxon>Bacteroidia</taxon>
        <taxon>Bacteroidales</taxon>
        <taxon>Tannerellaceae</taxon>
        <taxon>Parabacteroides</taxon>
    </lineage>
</organism>
<evidence type="ECO:0000256" key="1">
    <source>
        <dbReference type="SAM" id="Coils"/>
    </source>
</evidence>
<dbReference type="EMBL" id="WKLT01000001">
    <property type="protein sequence ID" value="MRY56408.1"/>
    <property type="molecule type" value="Genomic_DNA"/>
</dbReference>
<keyword evidence="2" id="KW-0472">Membrane</keyword>
<proteinExistence type="predicted"/>
<dbReference type="Proteomes" id="UP000463337">
    <property type="component" value="Unassembled WGS sequence"/>
</dbReference>
<dbReference type="Proteomes" id="UP000284660">
    <property type="component" value="Unassembled WGS sequence"/>
</dbReference>